<keyword evidence="4" id="KW-1003">Cell membrane</keyword>
<dbReference type="RefSeq" id="WP_136564191.1">
    <property type="nucleotide sequence ID" value="NZ_BAABLS010000006.1"/>
</dbReference>
<feature type="transmembrane region" description="Helical" evidence="10">
    <location>
        <begin position="185"/>
        <end position="204"/>
    </location>
</feature>
<proteinExistence type="inferred from homology"/>
<evidence type="ECO:0000256" key="5">
    <source>
        <dbReference type="ARBA" id="ARBA00022692"/>
    </source>
</evidence>
<dbReference type="PROSITE" id="PS50283">
    <property type="entry name" value="NA_SOLUT_SYMP_3"/>
    <property type="match status" value="1"/>
</dbReference>
<evidence type="ECO:0000256" key="9">
    <source>
        <dbReference type="RuleBase" id="RU362091"/>
    </source>
</evidence>
<comment type="caution">
    <text evidence="11">The sequence shown here is derived from an EMBL/GenBank/DDBJ whole genome shotgun (WGS) entry which is preliminary data.</text>
</comment>
<dbReference type="GO" id="GO:0006847">
    <property type="term" value="P:plasma membrane acetate transport"/>
    <property type="evidence" value="ECO:0007669"/>
    <property type="project" value="TreeGrafter"/>
</dbReference>
<evidence type="ECO:0000256" key="6">
    <source>
        <dbReference type="ARBA" id="ARBA00022847"/>
    </source>
</evidence>
<protein>
    <submittedName>
        <fullName evidence="11">Cation acetate symporter</fullName>
    </submittedName>
</protein>
<evidence type="ECO:0000256" key="1">
    <source>
        <dbReference type="ARBA" id="ARBA00004651"/>
    </source>
</evidence>
<dbReference type="GO" id="GO:0015293">
    <property type="term" value="F:symporter activity"/>
    <property type="evidence" value="ECO:0007669"/>
    <property type="project" value="UniProtKB-KW"/>
</dbReference>
<feature type="transmembrane region" description="Helical" evidence="10">
    <location>
        <begin position="118"/>
        <end position="135"/>
    </location>
</feature>
<feature type="transmembrane region" description="Helical" evidence="10">
    <location>
        <begin position="392"/>
        <end position="412"/>
    </location>
</feature>
<evidence type="ECO:0000313" key="11">
    <source>
        <dbReference type="EMBL" id="THV09098.1"/>
    </source>
</evidence>
<organism evidence="11 12">
    <name type="scientific">Nocardioides caeni</name>
    <dbReference type="NCBI Taxonomy" id="574700"/>
    <lineage>
        <taxon>Bacteria</taxon>
        <taxon>Bacillati</taxon>
        <taxon>Actinomycetota</taxon>
        <taxon>Actinomycetes</taxon>
        <taxon>Propionibacteriales</taxon>
        <taxon>Nocardioidaceae</taxon>
        <taxon>Nocardioides</taxon>
    </lineage>
</organism>
<keyword evidence="7 10" id="KW-1133">Transmembrane helix</keyword>
<feature type="transmembrane region" description="Helical" evidence="10">
    <location>
        <begin position="364"/>
        <end position="386"/>
    </location>
</feature>
<comment type="similarity">
    <text evidence="2 9">Belongs to the sodium:solute symporter (SSF) (TC 2.A.21) family.</text>
</comment>
<keyword evidence="5 10" id="KW-0812">Transmembrane</keyword>
<evidence type="ECO:0000256" key="8">
    <source>
        <dbReference type="ARBA" id="ARBA00023136"/>
    </source>
</evidence>
<evidence type="ECO:0000256" key="7">
    <source>
        <dbReference type="ARBA" id="ARBA00022989"/>
    </source>
</evidence>
<evidence type="ECO:0000256" key="2">
    <source>
        <dbReference type="ARBA" id="ARBA00006434"/>
    </source>
</evidence>
<dbReference type="PANTHER" id="PTHR48086">
    <property type="entry name" value="SODIUM/PROLINE SYMPORTER-RELATED"/>
    <property type="match status" value="1"/>
</dbReference>
<dbReference type="OrthoDB" id="9764416at2"/>
<feature type="transmembrane region" description="Helical" evidence="10">
    <location>
        <begin position="77"/>
        <end position="98"/>
    </location>
</feature>
<name>A0A4S8N016_9ACTN</name>
<dbReference type="AlphaFoldDB" id="A0A4S8N016"/>
<keyword evidence="3" id="KW-0813">Transport</keyword>
<dbReference type="PANTHER" id="PTHR48086:SF6">
    <property type="entry name" value="CATION_ACETATE SYMPORTER ACTP"/>
    <property type="match status" value="1"/>
</dbReference>
<feature type="transmembrane region" description="Helical" evidence="10">
    <location>
        <begin position="267"/>
        <end position="287"/>
    </location>
</feature>
<sequence length="498" mass="51104">MSSADVPGLVAVVLVTLVTLAIGTWGLRVSRTTSDFFVASRSVRPGLNASAIGGEYLSAASFLGIAGLLLVGGADMLWYPVGWTAGYLMLLVLVAAPLRRSGAYTLPDFAEARLGSRTVRAACSLLVVGIGWLYLIPQFEGAGITLHAAIGAPEWAGPLVVGAVVLANVTSGGMRSITFVQAFQYWLKLTALLVPAAVLVAVWWGDGRPGSRLADADWSVPVAEGGGLGLYATYSLIIGLFLGTMGLPHVVVRFYTNPDGRAARRTTVVVLALLGVFYLLPPVYAGLGRVYGAGLVDDGSDVLVLELPRLMLNGTGGDVLTGLVTAGAFAAFLSTSSGLAIAVSGVLTQDLTSRWVAERNGVGAFRLAAVVAVVVPVVAALMIRNVGVAESVGLAFAVAASTFCPLLVLGIWWRRLTDVGALAGLAAGGLGAGGAAILTLAGYAPGGWLGAALALPAAWSVPLAGAVMVVVSLATASREPVHARRFLVRLHTPESLAR</sequence>
<evidence type="ECO:0000256" key="4">
    <source>
        <dbReference type="ARBA" id="ARBA00022475"/>
    </source>
</evidence>
<feature type="transmembrane region" description="Helical" evidence="10">
    <location>
        <begin position="449"/>
        <end position="476"/>
    </location>
</feature>
<reference evidence="11 12" key="1">
    <citation type="journal article" date="2009" name="Int. J. Syst. Evol. Microbiol.">
        <title>Nocardioides caeni sp. nov., isolated from wastewater.</title>
        <authorList>
            <person name="Yoon J.H."/>
            <person name="Kang S.J."/>
            <person name="Park S."/>
            <person name="Kim W."/>
            <person name="Oh T.K."/>
        </authorList>
    </citation>
    <scope>NUCLEOTIDE SEQUENCE [LARGE SCALE GENOMIC DNA]</scope>
    <source>
        <strain evidence="11 12">DSM 23134</strain>
    </source>
</reference>
<feature type="transmembrane region" description="Helical" evidence="10">
    <location>
        <begin position="231"/>
        <end position="255"/>
    </location>
</feature>
<gene>
    <name evidence="11" type="ORF">E9934_17480</name>
</gene>
<feature type="transmembrane region" description="Helical" evidence="10">
    <location>
        <begin position="47"/>
        <end position="71"/>
    </location>
</feature>
<dbReference type="InterPro" id="IPR038377">
    <property type="entry name" value="Na/Glc_symporter_sf"/>
</dbReference>
<keyword evidence="6" id="KW-0769">Symport</keyword>
<feature type="transmembrane region" description="Helical" evidence="10">
    <location>
        <begin position="6"/>
        <end position="27"/>
    </location>
</feature>
<feature type="transmembrane region" description="Helical" evidence="10">
    <location>
        <begin position="319"/>
        <end position="343"/>
    </location>
</feature>
<dbReference type="EMBL" id="STGW01000017">
    <property type="protein sequence ID" value="THV09098.1"/>
    <property type="molecule type" value="Genomic_DNA"/>
</dbReference>
<dbReference type="Gene3D" id="1.20.1730.10">
    <property type="entry name" value="Sodium/glucose cotransporter"/>
    <property type="match status" value="1"/>
</dbReference>
<dbReference type="Pfam" id="PF00474">
    <property type="entry name" value="SSF"/>
    <property type="match status" value="1"/>
</dbReference>
<keyword evidence="8 10" id="KW-0472">Membrane</keyword>
<evidence type="ECO:0000313" key="12">
    <source>
        <dbReference type="Proteomes" id="UP000307087"/>
    </source>
</evidence>
<comment type="subcellular location">
    <subcellularLocation>
        <location evidence="1">Cell membrane</location>
        <topology evidence="1">Multi-pass membrane protein</topology>
    </subcellularLocation>
</comment>
<dbReference type="GO" id="GO:0015123">
    <property type="term" value="F:acetate transmembrane transporter activity"/>
    <property type="evidence" value="ECO:0007669"/>
    <property type="project" value="TreeGrafter"/>
</dbReference>
<accession>A0A4S8N016</accession>
<dbReference type="CDD" id="cd11480">
    <property type="entry name" value="SLC5sbd_u4"/>
    <property type="match status" value="1"/>
</dbReference>
<feature type="transmembrane region" description="Helical" evidence="10">
    <location>
        <begin position="155"/>
        <end position="173"/>
    </location>
</feature>
<dbReference type="Proteomes" id="UP000307087">
    <property type="component" value="Unassembled WGS sequence"/>
</dbReference>
<dbReference type="InterPro" id="IPR050277">
    <property type="entry name" value="Sodium:Solute_Symporter"/>
</dbReference>
<keyword evidence="12" id="KW-1185">Reference proteome</keyword>
<evidence type="ECO:0000256" key="10">
    <source>
        <dbReference type="SAM" id="Phobius"/>
    </source>
</evidence>
<feature type="transmembrane region" description="Helical" evidence="10">
    <location>
        <begin position="419"/>
        <end position="443"/>
    </location>
</feature>
<dbReference type="GO" id="GO:0005886">
    <property type="term" value="C:plasma membrane"/>
    <property type="evidence" value="ECO:0007669"/>
    <property type="project" value="UniProtKB-SubCell"/>
</dbReference>
<evidence type="ECO:0000256" key="3">
    <source>
        <dbReference type="ARBA" id="ARBA00022448"/>
    </source>
</evidence>
<dbReference type="InterPro" id="IPR001734">
    <property type="entry name" value="Na/solute_symporter"/>
</dbReference>